<keyword evidence="4" id="KW-1185">Reference proteome</keyword>
<dbReference type="CDD" id="cd00158">
    <property type="entry name" value="RHOD"/>
    <property type="match status" value="1"/>
</dbReference>
<dbReference type="Pfam" id="PF00581">
    <property type="entry name" value="Rhodanese"/>
    <property type="match status" value="2"/>
</dbReference>
<dbReference type="InterPro" id="IPR050229">
    <property type="entry name" value="GlpE_sulfurtransferase"/>
</dbReference>
<dbReference type="SMART" id="SM00450">
    <property type="entry name" value="RHOD"/>
    <property type="match status" value="2"/>
</dbReference>
<feature type="domain" description="Rhodanese" evidence="2">
    <location>
        <begin position="43"/>
        <end position="131"/>
    </location>
</feature>
<evidence type="ECO:0000313" key="3">
    <source>
        <dbReference type="EMBL" id="MBG9986704.1"/>
    </source>
</evidence>
<feature type="domain" description="Rhodanese" evidence="2">
    <location>
        <begin position="173"/>
        <end position="233"/>
    </location>
</feature>
<keyword evidence="1" id="KW-0732">Signal</keyword>
<proteinExistence type="predicted"/>
<feature type="signal peptide" evidence="1">
    <location>
        <begin position="1"/>
        <end position="25"/>
    </location>
</feature>
<reference evidence="3 4" key="1">
    <citation type="submission" date="2020-07" db="EMBL/GenBank/DDBJ databases">
        <title>Facklamia lactis sp. nov., isolated from raw milk.</title>
        <authorList>
            <person name="Doll E.V."/>
            <person name="Huptas C."/>
            <person name="Staib L."/>
            <person name="Wenning M."/>
            <person name="Scherer S."/>
        </authorList>
    </citation>
    <scope>NUCLEOTIDE SEQUENCE [LARGE SCALE GENOMIC DNA]</scope>
    <source>
        <strain evidence="3 4">DSM 111018</strain>
    </source>
</reference>
<dbReference type="PANTHER" id="PTHR43031:SF1">
    <property type="entry name" value="PYRIDINE NUCLEOTIDE-DISULPHIDE OXIDOREDUCTASE"/>
    <property type="match status" value="1"/>
</dbReference>
<sequence>MRKSVKFLMLVIGLFAMVNVPSLYAQEKMTGEDLTAIQEDFEKMQEVLVIDVRPEEQYDEGHITYAVNIPVDKLAKEMARIEEAYGKDFPIVVYCNSENMSKEAKQLLDDAGYKDVTIAEGVKDFEYTLVTYDNILLDEFLEALESDSERVVIDYQFEKDFNQRAVSDAILGDPEKMDPLLEQLPEDKATPIYNYCYVGVRSGLGSQIIKDAGYENVYNLIVGTSSDEFPAEEK</sequence>
<name>A0ABS0LTS8_9LACT</name>
<comment type="caution">
    <text evidence="3">The sequence shown here is derived from an EMBL/GenBank/DDBJ whole genome shotgun (WGS) entry which is preliminary data.</text>
</comment>
<evidence type="ECO:0000313" key="4">
    <source>
        <dbReference type="Proteomes" id="UP000721415"/>
    </source>
</evidence>
<organism evidence="3 4">
    <name type="scientific">Facklamia lactis</name>
    <dbReference type="NCBI Taxonomy" id="2749967"/>
    <lineage>
        <taxon>Bacteria</taxon>
        <taxon>Bacillati</taxon>
        <taxon>Bacillota</taxon>
        <taxon>Bacilli</taxon>
        <taxon>Lactobacillales</taxon>
        <taxon>Aerococcaceae</taxon>
        <taxon>Facklamia</taxon>
    </lineage>
</organism>
<feature type="chain" id="PRO_5047249980" evidence="1">
    <location>
        <begin position="26"/>
        <end position="234"/>
    </location>
</feature>
<dbReference type="Proteomes" id="UP000721415">
    <property type="component" value="Unassembled WGS sequence"/>
</dbReference>
<gene>
    <name evidence="3" type="ORF">HZY91_07320</name>
</gene>
<dbReference type="SUPFAM" id="SSF52821">
    <property type="entry name" value="Rhodanese/Cell cycle control phosphatase"/>
    <property type="match status" value="2"/>
</dbReference>
<dbReference type="InterPro" id="IPR036873">
    <property type="entry name" value="Rhodanese-like_dom_sf"/>
</dbReference>
<dbReference type="RefSeq" id="WP_197115624.1">
    <property type="nucleotide sequence ID" value="NZ_JACBXQ010000004.1"/>
</dbReference>
<evidence type="ECO:0000259" key="2">
    <source>
        <dbReference type="PROSITE" id="PS50206"/>
    </source>
</evidence>
<evidence type="ECO:0000256" key="1">
    <source>
        <dbReference type="SAM" id="SignalP"/>
    </source>
</evidence>
<dbReference type="PANTHER" id="PTHR43031">
    <property type="entry name" value="FAD-DEPENDENT OXIDOREDUCTASE"/>
    <property type="match status" value="1"/>
</dbReference>
<protein>
    <submittedName>
        <fullName evidence="3">Rhodanese-like domain-containing protein</fullName>
    </submittedName>
</protein>
<accession>A0ABS0LTS8</accession>
<dbReference type="InterPro" id="IPR001763">
    <property type="entry name" value="Rhodanese-like_dom"/>
</dbReference>
<dbReference type="EMBL" id="JACBXQ010000004">
    <property type="protein sequence ID" value="MBG9986704.1"/>
    <property type="molecule type" value="Genomic_DNA"/>
</dbReference>
<dbReference type="Gene3D" id="3.40.250.10">
    <property type="entry name" value="Rhodanese-like domain"/>
    <property type="match status" value="2"/>
</dbReference>
<dbReference type="PROSITE" id="PS50206">
    <property type="entry name" value="RHODANESE_3"/>
    <property type="match status" value="2"/>
</dbReference>